<dbReference type="SUPFAM" id="SSF56112">
    <property type="entry name" value="Protein kinase-like (PK-like)"/>
    <property type="match status" value="1"/>
</dbReference>
<organism evidence="1 2">
    <name type="scientific">Thlaspi arvense</name>
    <name type="common">Field penny-cress</name>
    <dbReference type="NCBI Taxonomy" id="13288"/>
    <lineage>
        <taxon>Eukaryota</taxon>
        <taxon>Viridiplantae</taxon>
        <taxon>Streptophyta</taxon>
        <taxon>Embryophyta</taxon>
        <taxon>Tracheophyta</taxon>
        <taxon>Spermatophyta</taxon>
        <taxon>Magnoliopsida</taxon>
        <taxon>eudicotyledons</taxon>
        <taxon>Gunneridae</taxon>
        <taxon>Pentapetalae</taxon>
        <taxon>rosids</taxon>
        <taxon>malvids</taxon>
        <taxon>Brassicales</taxon>
        <taxon>Brassicaceae</taxon>
        <taxon>Thlaspideae</taxon>
        <taxon>Thlaspi</taxon>
    </lineage>
</organism>
<evidence type="ECO:0000313" key="2">
    <source>
        <dbReference type="Proteomes" id="UP000836841"/>
    </source>
</evidence>
<dbReference type="Proteomes" id="UP000836841">
    <property type="component" value="Chromosome 3"/>
</dbReference>
<dbReference type="Gene3D" id="1.10.510.10">
    <property type="entry name" value="Transferase(Phosphotransferase) domain 1"/>
    <property type="match status" value="1"/>
</dbReference>
<feature type="non-terminal residue" evidence="1">
    <location>
        <position position="1"/>
    </location>
</feature>
<dbReference type="InterPro" id="IPR011009">
    <property type="entry name" value="Kinase-like_dom_sf"/>
</dbReference>
<name>A0AAU9RXL0_THLAR</name>
<keyword evidence="2" id="KW-1185">Reference proteome</keyword>
<dbReference type="AlphaFoldDB" id="A0AAU9RXL0"/>
<gene>
    <name evidence="1" type="ORF">TAV2_LOCUS9724</name>
</gene>
<evidence type="ECO:0000313" key="1">
    <source>
        <dbReference type="EMBL" id="CAH2052632.1"/>
    </source>
</evidence>
<reference evidence="1 2" key="1">
    <citation type="submission" date="2022-03" db="EMBL/GenBank/DDBJ databases">
        <authorList>
            <person name="Nunn A."/>
            <person name="Chopra R."/>
            <person name="Nunn A."/>
            <person name="Contreras Garrido A."/>
        </authorList>
    </citation>
    <scope>NUCLEOTIDE SEQUENCE [LARGE SCALE GENOMIC DNA]</scope>
</reference>
<proteinExistence type="predicted"/>
<dbReference type="EMBL" id="OU466859">
    <property type="protein sequence ID" value="CAH2052632.1"/>
    <property type="molecule type" value="Genomic_DNA"/>
</dbReference>
<protein>
    <submittedName>
        <fullName evidence="1">Uncharacterized protein</fullName>
    </submittedName>
</protein>
<accession>A0AAU9RXL0</accession>
<sequence>PEWMAPKVVRDEPPNEKSDVYSFEVVVAVGFKSKRLEIPRNLNPQVAAIIEGCWTKYVEIFLPLVSV</sequence>